<dbReference type="EMBL" id="JAVREU010000001">
    <property type="protein sequence ID" value="MDT0386038.1"/>
    <property type="molecule type" value="Genomic_DNA"/>
</dbReference>
<feature type="region of interest" description="Disordered" evidence="1">
    <location>
        <begin position="104"/>
        <end position="128"/>
    </location>
</feature>
<evidence type="ECO:0000256" key="1">
    <source>
        <dbReference type="SAM" id="MobiDB-lite"/>
    </source>
</evidence>
<comment type="caution">
    <text evidence="2">The sequence shown here is derived from an EMBL/GenBank/DDBJ whole genome shotgun (WGS) entry which is preliminary data.</text>
</comment>
<organism evidence="2 3">
    <name type="scientific">Streptomyces dubilierae</name>
    <dbReference type="NCBI Taxonomy" id="3075533"/>
    <lineage>
        <taxon>Bacteria</taxon>
        <taxon>Bacillati</taxon>
        <taxon>Actinomycetota</taxon>
        <taxon>Actinomycetes</taxon>
        <taxon>Kitasatosporales</taxon>
        <taxon>Streptomycetaceae</taxon>
        <taxon>Streptomyces</taxon>
    </lineage>
</organism>
<reference evidence="3" key="1">
    <citation type="submission" date="2023-07" db="EMBL/GenBank/DDBJ databases">
        <title>30 novel species of actinomycetes from the DSMZ collection.</title>
        <authorList>
            <person name="Nouioui I."/>
        </authorList>
    </citation>
    <scope>NUCLEOTIDE SEQUENCE [LARGE SCALE GENOMIC DNA]</scope>
    <source>
        <strain evidence="3">DSM 41921</strain>
    </source>
</reference>
<name>A0ABU2P1N3_9ACTN</name>
<evidence type="ECO:0000313" key="3">
    <source>
        <dbReference type="Proteomes" id="UP001183586"/>
    </source>
</evidence>
<evidence type="ECO:0000313" key="2">
    <source>
        <dbReference type="EMBL" id="MDT0386038.1"/>
    </source>
</evidence>
<dbReference type="RefSeq" id="WP_311678226.1">
    <property type="nucleotide sequence ID" value="NZ_JAVREU010000001.1"/>
</dbReference>
<dbReference type="Proteomes" id="UP001183586">
    <property type="component" value="Unassembled WGS sequence"/>
</dbReference>
<protein>
    <submittedName>
        <fullName evidence="2">Uncharacterized protein</fullName>
    </submittedName>
</protein>
<proteinExistence type="predicted"/>
<gene>
    <name evidence="2" type="ORF">RM641_01210</name>
</gene>
<feature type="compositionally biased region" description="Basic and acidic residues" evidence="1">
    <location>
        <begin position="113"/>
        <end position="128"/>
    </location>
</feature>
<sequence length="128" mass="13864">MTGLFCPPAASTCRASRLELQEPTLIYPGKQGNTCATAQRLTLTRGIRFKADRLRGTVLGIVPLTMSTRTIPALPLPYLMLTDVEARGVWARAEQIEGPAMLLGTADSCHPSADNDPRDRVNEADVVD</sequence>
<accession>A0ABU2P1N3</accession>
<keyword evidence="3" id="KW-1185">Reference proteome</keyword>